<dbReference type="SUPFAM" id="SSF56672">
    <property type="entry name" value="DNA/RNA polymerases"/>
    <property type="match status" value="1"/>
</dbReference>
<dbReference type="Proteomes" id="UP001633002">
    <property type="component" value="Unassembled WGS sequence"/>
</dbReference>
<dbReference type="EMBL" id="JBJQOH010000008">
    <property type="protein sequence ID" value="KAL3677605.1"/>
    <property type="molecule type" value="Genomic_DNA"/>
</dbReference>
<organism evidence="2 3">
    <name type="scientific">Riccia sorocarpa</name>
    <dbReference type="NCBI Taxonomy" id="122646"/>
    <lineage>
        <taxon>Eukaryota</taxon>
        <taxon>Viridiplantae</taxon>
        <taxon>Streptophyta</taxon>
        <taxon>Embryophyta</taxon>
        <taxon>Marchantiophyta</taxon>
        <taxon>Marchantiopsida</taxon>
        <taxon>Marchantiidae</taxon>
        <taxon>Marchantiales</taxon>
        <taxon>Ricciaceae</taxon>
        <taxon>Riccia</taxon>
    </lineage>
</organism>
<dbReference type="InterPro" id="IPR036691">
    <property type="entry name" value="Endo/exonu/phosph_ase_sf"/>
</dbReference>
<accession>A0ABD3GHU7</accession>
<dbReference type="PANTHER" id="PTHR19446">
    <property type="entry name" value="REVERSE TRANSCRIPTASES"/>
    <property type="match status" value="1"/>
</dbReference>
<dbReference type="PROSITE" id="PS50878">
    <property type="entry name" value="RT_POL"/>
    <property type="match status" value="1"/>
</dbReference>
<dbReference type="SUPFAM" id="SSF56219">
    <property type="entry name" value="DNase I-like"/>
    <property type="match status" value="1"/>
</dbReference>
<proteinExistence type="predicted"/>
<keyword evidence="3" id="KW-1185">Reference proteome</keyword>
<evidence type="ECO:0000313" key="2">
    <source>
        <dbReference type="EMBL" id="KAL3677605.1"/>
    </source>
</evidence>
<sequence>MATRDFLVEVSDEAIHQNLQRLAAAQTEAPPVKRSRFVQLIQHGEREHMRTTTLDQFKACIGDSWKALGDITIDIVRLMSRRGTFFTQLDNHLFQLKILAAASPVIKGSPSFTVSYLPIMDSANYVFPIRPTWVELIDLPSFCTQSMLNQLLSALGAVVKIPYLSQRLAFASIRALIIWDFRLPLVEELQYQYDGLTFRQKVRFLELGEPCPTCGFSVVLGCKCSHPQESDPLPKCPPGHGKVAEAEFCMRVSSWNLGGLASPPRKFWIRSFIRKTRPKVLAIQELHISKAQARFINPLAPDYICLMPDELATTVGTLLFVHKSCEVLEWEFDSQCHFGWVILRVQGFEFGVVSVYAPNSADLRTSFWRRLRQQLPIRPWVICGDWNMTEVFQDSSAQSSLLRGSEKEVFARVKTDFRLTYAREVAEELWGPVYTRFQQTVNGFKWAVLDRFYFSDAANWLFTVAALAHHADFVFSDHLPISVALQFDPSDVIGSKRGAPYFKVDQTILKDQSLLDQLKAGWSDLGPPEDLSLTQYMLGWSKQLQIIREAQRTRDRNLAELPALEKQLQVLHEQNDFTLAAEQQLHAMTQRVRSLRALQDHKLRVWSQAKFLRWGEEPTAYYLRRFKKRLARNILRCLQLENGDVLTNPLDMAGFIRGRSTQDNVFLLQLLHDELKAHKRSAAFVKLDFSKAYDRLSHEYLWLALEKVGCGNQFIRLVKSLTVGATSAIYSDGLISRSFPLLSGVRQGCPLAPLIFAIATIPLVNSFVQACSSGSLAPAYTALGVPVIISLFADDSAVYLPWSQHAFQVMQSLLDTFCNATGSKINYEKSQIVPTGDISHLPEWIYQVGYQVVPPRQPIKYLGFWFGADVAPDQVWEAAVRSLNRRVTSWDDKLITFEGRVILLRHILGAIPIHTLSVSWATGKQYLQIRRQLAGFLWGSRTHLTRWTLVEQPLESGGLGIRDLRRVQQAFYGKAILRLLLQEQLTDWMRVLVEMCRHRDRDSLAEAILFRRIPPSFTISCRITVQLSIDTIVKFGGKFRFKMVIGRLGGSSLRSLGGRHEIVAGCGGYYIRPFTLEHIRNTRITLCYSVLSVVLPQKLLFISFAVVAGGQCRIVASSSKLICTYSLLLSS</sequence>
<dbReference type="Gene3D" id="3.60.10.10">
    <property type="entry name" value="Endonuclease/exonuclease/phosphatase"/>
    <property type="match status" value="1"/>
</dbReference>
<dbReference type="Pfam" id="PF00078">
    <property type="entry name" value="RVT_1"/>
    <property type="match status" value="1"/>
</dbReference>
<dbReference type="InterPro" id="IPR005135">
    <property type="entry name" value="Endo/exonuclease/phosphatase"/>
</dbReference>
<gene>
    <name evidence="2" type="ORF">R1sor_027553</name>
</gene>
<dbReference type="Pfam" id="PF03372">
    <property type="entry name" value="Exo_endo_phos"/>
    <property type="match status" value="1"/>
</dbReference>
<evidence type="ECO:0000259" key="1">
    <source>
        <dbReference type="PROSITE" id="PS50878"/>
    </source>
</evidence>
<dbReference type="CDD" id="cd01650">
    <property type="entry name" value="RT_nLTR_like"/>
    <property type="match status" value="1"/>
</dbReference>
<evidence type="ECO:0000313" key="3">
    <source>
        <dbReference type="Proteomes" id="UP001633002"/>
    </source>
</evidence>
<dbReference type="InterPro" id="IPR043502">
    <property type="entry name" value="DNA/RNA_pol_sf"/>
</dbReference>
<protein>
    <recommendedName>
        <fullName evidence="1">Reverse transcriptase domain-containing protein</fullName>
    </recommendedName>
</protein>
<dbReference type="AlphaFoldDB" id="A0ABD3GHU7"/>
<dbReference type="InterPro" id="IPR000477">
    <property type="entry name" value="RT_dom"/>
</dbReference>
<reference evidence="2 3" key="1">
    <citation type="submission" date="2024-09" db="EMBL/GenBank/DDBJ databases">
        <title>Chromosome-scale assembly of Riccia sorocarpa.</title>
        <authorList>
            <person name="Paukszto L."/>
        </authorList>
    </citation>
    <scope>NUCLEOTIDE SEQUENCE [LARGE SCALE GENOMIC DNA]</scope>
    <source>
        <strain evidence="2">LP-2024</strain>
        <tissue evidence="2">Aerial parts of the thallus</tissue>
    </source>
</reference>
<feature type="domain" description="Reverse transcriptase" evidence="1">
    <location>
        <begin position="619"/>
        <end position="866"/>
    </location>
</feature>
<name>A0ABD3GHU7_9MARC</name>
<comment type="caution">
    <text evidence="2">The sequence shown here is derived from an EMBL/GenBank/DDBJ whole genome shotgun (WGS) entry which is preliminary data.</text>
</comment>